<evidence type="ECO:0000313" key="4">
    <source>
        <dbReference type="EMBL" id="CDW18727.1"/>
    </source>
</evidence>
<dbReference type="SUPFAM" id="SSF47862">
    <property type="entry name" value="Saposin"/>
    <property type="match status" value="1"/>
</dbReference>
<dbReference type="GO" id="GO:0006629">
    <property type="term" value="P:lipid metabolic process"/>
    <property type="evidence" value="ECO:0007669"/>
    <property type="project" value="InterPro"/>
</dbReference>
<keyword evidence="2" id="KW-0472">Membrane</keyword>
<proteinExistence type="predicted"/>
<protein>
    <recommendedName>
        <fullName evidence="3">Saposin B-type domain-containing protein</fullName>
    </recommendedName>
</protein>
<organism evidence="4">
    <name type="scientific">Lepeophtheirus salmonis</name>
    <name type="common">Salmon louse</name>
    <name type="synonym">Caligus salmonis</name>
    <dbReference type="NCBI Taxonomy" id="72036"/>
    <lineage>
        <taxon>Eukaryota</taxon>
        <taxon>Metazoa</taxon>
        <taxon>Ecdysozoa</taxon>
        <taxon>Arthropoda</taxon>
        <taxon>Crustacea</taxon>
        <taxon>Multicrustacea</taxon>
        <taxon>Hexanauplia</taxon>
        <taxon>Copepoda</taxon>
        <taxon>Siphonostomatoida</taxon>
        <taxon>Caligidae</taxon>
        <taxon>Lepeophtheirus</taxon>
    </lineage>
</organism>
<evidence type="ECO:0000256" key="2">
    <source>
        <dbReference type="SAM" id="Phobius"/>
    </source>
</evidence>
<dbReference type="EMBL" id="HACA01001366">
    <property type="protein sequence ID" value="CDW18727.1"/>
    <property type="molecule type" value="Transcribed_RNA"/>
</dbReference>
<name>A0A0K2SZB4_LEPSM</name>
<reference evidence="4" key="1">
    <citation type="submission" date="2014-05" db="EMBL/GenBank/DDBJ databases">
        <authorList>
            <person name="Chronopoulou M."/>
        </authorList>
    </citation>
    <scope>NUCLEOTIDE SEQUENCE</scope>
    <source>
        <tissue evidence="4">Whole organism</tissue>
    </source>
</reference>
<keyword evidence="1" id="KW-1015">Disulfide bond</keyword>
<keyword evidence="2" id="KW-0812">Transmembrane</keyword>
<dbReference type="InterPro" id="IPR008139">
    <property type="entry name" value="SaposinB_dom"/>
</dbReference>
<evidence type="ECO:0000259" key="3">
    <source>
        <dbReference type="PROSITE" id="PS50015"/>
    </source>
</evidence>
<dbReference type="AlphaFoldDB" id="A0A0K2SZB4"/>
<evidence type="ECO:0000256" key="1">
    <source>
        <dbReference type="ARBA" id="ARBA00023157"/>
    </source>
</evidence>
<feature type="non-terminal residue" evidence="4">
    <location>
        <position position="1"/>
    </location>
</feature>
<accession>A0A0K2SZB4</accession>
<feature type="non-terminal residue" evidence="4">
    <location>
        <position position="140"/>
    </location>
</feature>
<dbReference type="PROSITE" id="PS50015">
    <property type="entry name" value="SAP_B"/>
    <property type="match status" value="1"/>
</dbReference>
<dbReference type="InterPro" id="IPR011001">
    <property type="entry name" value="Saposin-like"/>
</dbReference>
<keyword evidence="2" id="KW-1133">Transmembrane helix</keyword>
<dbReference type="InterPro" id="IPR007856">
    <property type="entry name" value="SapB_1"/>
</dbReference>
<dbReference type="OrthoDB" id="69496at2759"/>
<feature type="transmembrane region" description="Helical" evidence="2">
    <location>
        <begin position="42"/>
        <end position="63"/>
    </location>
</feature>
<dbReference type="Pfam" id="PF05184">
    <property type="entry name" value="SapB_1"/>
    <property type="match status" value="1"/>
</dbReference>
<sequence>KIEFQIILNKSYQTNICKYEMIIVLLYKRMDFYRLSLILPQLNMKFAIVLALIVFASASPATYDFTEEKTVKCNVCKYVMSEVEEYITADSTEETVLAKLMEVCDKLSSVSDLLVKGCKVIVTQVIKPELEDIITNRPTP</sequence>
<dbReference type="Gene3D" id="1.10.225.10">
    <property type="entry name" value="Saposin-like"/>
    <property type="match status" value="1"/>
</dbReference>
<feature type="domain" description="Saposin B-type" evidence="3">
    <location>
        <begin position="69"/>
        <end position="140"/>
    </location>
</feature>